<evidence type="ECO:0000259" key="1">
    <source>
        <dbReference type="Pfam" id="PF00582"/>
    </source>
</evidence>
<keyword evidence="5" id="KW-1185">Reference proteome</keyword>
<dbReference type="InterPro" id="IPR006016">
    <property type="entry name" value="UspA"/>
</dbReference>
<dbReference type="Proteomes" id="UP000003751">
    <property type="component" value="Unassembled WGS sequence"/>
</dbReference>
<feature type="domain" description="UspA" evidence="1">
    <location>
        <begin position="2"/>
        <end position="146"/>
    </location>
</feature>
<evidence type="ECO:0000313" key="3">
    <source>
        <dbReference type="EMBL" id="SHK05820.1"/>
    </source>
</evidence>
<evidence type="ECO:0000313" key="4">
    <source>
        <dbReference type="Proteomes" id="UP000003751"/>
    </source>
</evidence>
<dbReference type="eggNOG" id="arCOG03050">
    <property type="taxonomic scope" value="Archaea"/>
</dbReference>
<dbReference type="EMBL" id="AEMG01000007">
    <property type="protein sequence ID" value="EFW92427.1"/>
    <property type="molecule type" value="Genomic_DNA"/>
</dbReference>
<dbReference type="InterPro" id="IPR014729">
    <property type="entry name" value="Rossmann-like_a/b/a_fold"/>
</dbReference>
<evidence type="ECO:0000313" key="5">
    <source>
        <dbReference type="Proteomes" id="UP000184203"/>
    </source>
</evidence>
<name>E7QSL8_HALPU</name>
<dbReference type="CDD" id="cd00293">
    <property type="entry name" value="USP-like"/>
    <property type="match status" value="1"/>
</dbReference>
<protein>
    <submittedName>
        <fullName evidence="3">Nucleotide-binding universal stress protein, UspA family</fullName>
    </submittedName>
    <submittedName>
        <fullName evidence="2">UpsA domain-containing protein</fullName>
    </submittedName>
</protein>
<accession>E7QSL8</accession>
<dbReference type="RefSeq" id="WP_007979014.1">
    <property type="nucleotide sequence ID" value="NZ_AEMG01000007.1"/>
</dbReference>
<dbReference type="EMBL" id="FRAN01000001">
    <property type="protein sequence ID" value="SHK05820.1"/>
    <property type="molecule type" value="Genomic_DNA"/>
</dbReference>
<dbReference type="PATRIC" id="fig|797209.4.peg.1790"/>
<proteinExistence type="predicted"/>
<evidence type="ECO:0000313" key="2">
    <source>
        <dbReference type="EMBL" id="EFW92427.1"/>
    </source>
</evidence>
<reference evidence="5" key="2">
    <citation type="submission" date="2016-11" db="EMBL/GenBank/DDBJ databases">
        <authorList>
            <person name="Varghese N."/>
            <person name="Submissions S."/>
        </authorList>
    </citation>
    <scope>NUCLEOTIDE SEQUENCE [LARGE SCALE GENOMIC DNA]</scope>
    <source>
        <strain evidence="5">DX253</strain>
    </source>
</reference>
<gene>
    <name evidence="3" type="ORF">SAMN05444342_0430</name>
    <name evidence="2" type="ORF">ZOD2009_08968</name>
</gene>
<dbReference type="Pfam" id="PF00582">
    <property type="entry name" value="Usp"/>
    <property type="match status" value="1"/>
</dbReference>
<dbReference type="OrthoDB" id="307404at2157"/>
<reference evidence="3" key="3">
    <citation type="submission" date="2016-11" db="EMBL/GenBank/DDBJ databases">
        <authorList>
            <person name="Jaros S."/>
            <person name="Januszkiewicz K."/>
            <person name="Wedrychowicz H."/>
        </authorList>
    </citation>
    <scope>NUCLEOTIDE SEQUENCE [LARGE SCALE GENOMIC DNA]</scope>
    <source>
        <strain evidence="3">DX253</strain>
    </source>
</reference>
<dbReference type="Gene3D" id="3.40.50.620">
    <property type="entry name" value="HUPs"/>
    <property type="match status" value="1"/>
</dbReference>
<dbReference type="SUPFAM" id="SSF52402">
    <property type="entry name" value="Adenine nucleotide alpha hydrolases-like"/>
    <property type="match status" value="1"/>
</dbReference>
<sequence>MDRALAVVEPTEAAKELVREAGIIAEGLDADLILTHITTEQEYGARRDAMESLMSSSASYTVGEAEEGATQFARDIGDEVLSELDVEYDVTGYLGNKAEKILAAAEEYDCDHVFVTGRQRSPTGKALFGDATQEVILDFDGPVTVLTD</sequence>
<dbReference type="AlphaFoldDB" id="E7QSL8"/>
<dbReference type="Proteomes" id="UP000184203">
    <property type="component" value="Unassembled WGS sequence"/>
</dbReference>
<reference evidence="2 4" key="1">
    <citation type="journal article" date="2014" name="ISME J.">
        <title>Trehalose/2-sulfotrehalose biosynthesis and glycine-betaine uptake are widely spread mechanisms for osmoadaptation in the Halobacteriales.</title>
        <authorList>
            <person name="Youssef N.H."/>
            <person name="Savage-Ashlock K.N."/>
            <person name="McCully A.L."/>
            <person name="Luedtke B."/>
            <person name="Shaw E.I."/>
            <person name="Hoff W.D."/>
            <person name="Elshahed M.S."/>
        </authorList>
    </citation>
    <scope>NUCLEOTIDE SEQUENCE [LARGE SCALE GENOMIC DNA]</scope>
    <source>
        <strain evidence="2 4">DX253</strain>
    </source>
</reference>
<organism evidence="2 4">
    <name type="scientific">Haladaptatus paucihalophilus DX253</name>
    <dbReference type="NCBI Taxonomy" id="797209"/>
    <lineage>
        <taxon>Archaea</taxon>
        <taxon>Methanobacteriati</taxon>
        <taxon>Methanobacteriota</taxon>
        <taxon>Stenosarchaea group</taxon>
        <taxon>Halobacteria</taxon>
        <taxon>Halobacteriales</taxon>
        <taxon>Haladaptataceae</taxon>
        <taxon>Haladaptatus</taxon>
    </lineage>
</organism>
<dbReference type="STRING" id="797209.GCA_000376445_00508"/>